<evidence type="ECO:0000313" key="9">
    <source>
        <dbReference type="Proteomes" id="UP001575105"/>
    </source>
</evidence>
<feature type="non-terminal residue" evidence="8">
    <location>
        <position position="141"/>
    </location>
</feature>
<feature type="transmembrane region" description="Helical" evidence="7">
    <location>
        <begin position="74"/>
        <end position="94"/>
    </location>
</feature>
<evidence type="ECO:0000256" key="4">
    <source>
        <dbReference type="ARBA" id="ARBA00022989"/>
    </source>
</evidence>
<keyword evidence="2" id="KW-1003">Cell membrane</keyword>
<feature type="transmembrane region" description="Helical" evidence="7">
    <location>
        <begin position="100"/>
        <end position="121"/>
    </location>
</feature>
<organism evidence="8 9">
    <name type="scientific">Natronomicrosphaera hydrolytica</name>
    <dbReference type="NCBI Taxonomy" id="3242702"/>
    <lineage>
        <taxon>Bacteria</taxon>
        <taxon>Pseudomonadati</taxon>
        <taxon>Planctomycetota</taxon>
        <taxon>Phycisphaerae</taxon>
        <taxon>Phycisphaerales</taxon>
        <taxon>Phycisphaeraceae</taxon>
        <taxon>Natronomicrosphaera</taxon>
    </lineage>
</organism>
<keyword evidence="5 7" id="KW-0472">Membrane</keyword>
<dbReference type="RefSeq" id="WP_425344508.1">
    <property type="nucleotide sequence ID" value="NZ_JBGUBD010000003.1"/>
</dbReference>
<comment type="subcellular location">
    <subcellularLocation>
        <location evidence="1">Cell membrane</location>
        <topology evidence="1">Multi-pass membrane protein</topology>
    </subcellularLocation>
</comment>
<dbReference type="InterPro" id="IPR011743">
    <property type="entry name" value="Caa3_sub_IV"/>
</dbReference>
<dbReference type="NCBIfam" id="TIGR02229">
    <property type="entry name" value="caa3_sub_IV"/>
    <property type="match status" value="1"/>
</dbReference>
<evidence type="ECO:0000256" key="2">
    <source>
        <dbReference type="ARBA" id="ARBA00022475"/>
    </source>
</evidence>
<feature type="transmembrane region" description="Helical" evidence="7">
    <location>
        <begin position="46"/>
        <end position="67"/>
    </location>
</feature>
<evidence type="ECO:0000256" key="5">
    <source>
        <dbReference type="ARBA" id="ARBA00023136"/>
    </source>
</evidence>
<proteinExistence type="predicted"/>
<gene>
    <name evidence="8" type="ORF">ACERK3_04645</name>
</gene>
<evidence type="ECO:0000256" key="3">
    <source>
        <dbReference type="ARBA" id="ARBA00022692"/>
    </source>
</evidence>
<keyword evidence="3 7" id="KW-0812">Transmembrane</keyword>
<evidence type="ECO:0000256" key="1">
    <source>
        <dbReference type="ARBA" id="ARBA00004651"/>
    </source>
</evidence>
<dbReference type="InterPro" id="IPR005171">
    <property type="entry name" value="Cyt_c_oxidase_su4_prok"/>
</dbReference>
<dbReference type="Proteomes" id="UP001575105">
    <property type="component" value="Unassembled WGS sequence"/>
</dbReference>
<dbReference type="EMBL" id="JBGUBD010000003">
    <property type="protein sequence ID" value="MFA9477579.1"/>
    <property type="molecule type" value="Genomic_DNA"/>
</dbReference>
<protein>
    <submittedName>
        <fullName evidence="8">Cytochrome C oxidase subunit IV family protein</fullName>
    </submittedName>
</protein>
<reference evidence="8 9" key="1">
    <citation type="submission" date="2024-08" db="EMBL/GenBank/DDBJ databases">
        <title>Whole-genome sequencing of halo(alkali)philic microorganisms from hypersaline lakes.</title>
        <authorList>
            <person name="Sorokin D.Y."/>
            <person name="Merkel A.Y."/>
            <person name="Messina E."/>
            <person name="Yakimov M."/>
        </authorList>
    </citation>
    <scope>NUCLEOTIDE SEQUENCE [LARGE SCALE GENOMIC DNA]</scope>
    <source>
        <strain evidence="8 9">AB-hyl4</strain>
    </source>
</reference>
<accession>A0ABV4U516</accession>
<name>A0ABV4U516_9BACT</name>
<feature type="compositionally biased region" description="Basic and acidic residues" evidence="6">
    <location>
        <begin position="1"/>
        <end position="11"/>
    </location>
</feature>
<keyword evidence="4 7" id="KW-1133">Transmembrane helix</keyword>
<comment type="caution">
    <text evidence="8">The sequence shown here is derived from an EMBL/GenBank/DDBJ whole genome shotgun (WGS) entry which is preliminary data.</text>
</comment>
<evidence type="ECO:0000256" key="7">
    <source>
        <dbReference type="SAM" id="Phobius"/>
    </source>
</evidence>
<evidence type="ECO:0000313" key="8">
    <source>
        <dbReference type="EMBL" id="MFA9477579.1"/>
    </source>
</evidence>
<feature type="region of interest" description="Disordered" evidence="6">
    <location>
        <begin position="1"/>
        <end position="20"/>
    </location>
</feature>
<dbReference type="Pfam" id="PF03626">
    <property type="entry name" value="COX4_pro"/>
    <property type="match status" value="1"/>
</dbReference>
<keyword evidence="9" id="KW-1185">Reference proteome</keyword>
<sequence length="141" mass="15420">MMENRDPDNIDHSQVPQASSTTELRAPGIAADEPHDEHIHVVPMSLLVGIFVALLVLTVVTVLAIYIEAGDLNVWIALAIAVVKAALVALYFMHLRWDSMFNGMVLIASLLFVAIFIGFAITDSTEYRRNLTPPPGVQAPQ</sequence>
<evidence type="ECO:0000256" key="6">
    <source>
        <dbReference type="SAM" id="MobiDB-lite"/>
    </source>
</evidence>